<gene>
    <name evidence="3" type="ORF">SAMN06265219_107219</name>
</gene>
<evidence type="ECO:0000259" key="2">
    <source>
        <dbReference type="Pfam" id="PF00685"/>
    </source>
</evidence>
<feature type="region of interest" description="Disordered" evidence="1">
    <location>
        <begin position="200"/>
        <end position="220"/>
    </location>
</feature>
<organism evidence="3 4">
    <name type="scientific">Gracilimonas mengyeensis</name>
    <dbReference type="NCBI Taxonomy" id="1302730"/>
    <lineage>
        <taxon>Bacteria</taxon>
        <taxon>Pseudomonadati</taxon>
        <taxon>Balneolota</taxon>
        <taxon>Balneolia</taxon>
        <taxon>Balneolales</taxon>
        <taxon>Balneolaceae</taxon>
        <taxon>Gracilimonas</taxon>
    </lineage>
</organism>
<proteinExistence type="predicted"/>
<keyword evidence="4" id="KW-1185">Reference proteome</keyword>
<dbReference type="Gene3D" id="3.40.50.300">
    <property type="entry name" value="P-loop containing nucleotide triphosphate hydrolases"/>
    <property type="match status" value="1"/>
</dbReference>
<dbReference type="Pfam" id="PF00685">
    <property type="entry name" value="Sulfotransfer_1"/>
    <property type="match status" value="1"/>
</dbReference>
<feature type="domain" description="Sulfotransferase" evidence="2">
    <location>
        <begin position="141"/>
        <end position="241"/>
    </location>
</feature>
<evidence type="ECO:0000256" key="1">
    <source>
        <dbReference type="SAM" id="MobiDB-lite"/>
    </source>
</evidence>
<dbReference type="SUPFAM" id="SSF52540">
    <property type="entry name" value="P-loop containing nucleoside triphosphate hydrolases"/>
    <property type="match status" value="1"/>
</dbReference>
<evidence type="ECO:0000313" key="4">
    <source>
        <dbReference type="Proteomes" id="UP000317557"/>
    </source>
</evidence>
<dbReference type="GO" id="GO:0008146">
    <property type="term" value="F:sulfotransferase activity"/>
    <property type="evidence" value="ECO:0007669"/>
    <property type="project" value="InterPro"/>
</dbReference>
<keyword evidence="3" id="KW-0808">Transferase</keyword>
<dbReference type="EMBL" id="FXTP01000007">
    <property type="protein sequence ID" value="SMO68132.1"/>
    <property type="molecule type" value="Genomic_DNA"/>
</dbReference>
<sequence>MNNWFQYICEENSEQFKTKVDNVVEYRYPLLANLSNSRTVRDLGKILRDLGITLLNKIKGNTPIIKDPIAFFSAEWLSKTYEADVLVAIRHPAAFCSSLKIKNWKFDFNNFLSQPLLMESYLGDYEEDIRKFAQEEQDIIDQAILLWNCIYHTADVYQQKHPDWIFVRHEELSMDPIKHFKSIYRNLDLEFTTQVKSDIVERSGSHNPKEQHSEDEFKRDSKANIKNWKNRLTKKEIDRIRVKTNKVSNIFYDNDDW</sequence>
<dbReference type="Proteomes" id="UP000317557">
    <property type="component" value="Unassembled WGS sequence"/>
</dbReference>
<reference evidence="3 4" key="1">
    <citation type="submission" date="2017-05" db="EMBL/GenBank/DDBJ databases">
        <authorList>
            <person name="Varghese N."/>
            <person name="Submissions S."/>
        </authorList>
    </citation>
    <scope>NUCLEOTIDE SEQUENCE [LARGE SCALE GENOMIC DNA]</scope>
    <source>
        <strain evidence="3 4">DSM 21985</strain>
    </source>
</reference>
<dbReference type="InterPro" id="IPR000863">
    <property type="entry name" value="Sulfotransferase_dom"/>
</dbReference>
<evidence type="ECO:0000313" key="3">
    <source>
        <dbReference type="EMBL" id="SMO68132.1"/>
    </source>
</evidence>
<name>A0A521D957_9BACT</name>
<dbReference type="AlphaFoldDB" id="A0A521D957"/>
<dbReference type="InterPro" id="IPR027417">
    <property type="entry name" value="P-loop_NTPase"/>
</dbReference>
<accession>A0A521D957</accession>
<protein>
    <submittedName>
        <fullName evidence="3">Sulfotransferase domain-containing protein</fullName>
    </submittedName>
</protein>